<evidence type="ECO:0000313" key="1">
    <source>
        <dbReference type="EMBL" id="KAF3838983.1"/>
    </source>
</evidence>
<evidence type="ECO:0000313" key="2">
    <source>
        <dbReference type="Proteomes" id="UP000518266"/>
    </source>
</evidence>
<sequence length="170" mass="18594">MTTLTDYCIYTVIVFPCCLPLGFEASEAHVLDLQILVHAVFGAFAAQPGLFDPPKRGLRGNSPASPTLEALAMARASSSVGPKVSSRVQIMSVETAVRSVGCTKEPSVVDQRALRGAGLRAVTQHEFGVHRSAELLHEHIVDLALHQEAFLNLEFMARSRPFPRLRCRTR</sequence>
<reference evidence="1 2" key="1">
    <citation type="submission" date="2020-03" db="EMBL/GenBank/DDBJ databases">
        <title>Dissostichus mawsoni Genome sequencing and assembly.</title>
        <authorList>
            <person name="Park H."/>
        </authorList>
    </citation>
    <scope>NUCLEOTIDE SEQUENCE [LARGE SCALE GENOMIC DNA]</scope>
    <source>
        <strain evidence="1">DM0001</strain>
        <tissue evidence="1">Muscle</tissue>
    </source>
</reference>
<name>A0A7J5XQ61_DISMA</name>
<dbReference type="Proteomes" id="UP000518266">
    <property type="component" value="Unassembled WGS sequence"/>
</dbReference>
<gene>
    <name evidence="1" type="ORF">F7725_017700</name>
</gene>
<protein>
    <submittedName>
        <fullName evidence="1">Uncharacterized protein</fullName>
    </submittedName>
</protein>
<keyword evidence="2" id="KW-1185">Reference proteome</keyword>
<proteinExistence type="predicted"/>
<accession>A0A7J5XQ61</accession>
<organism evidence="1 2">
    <name type="scientific">Dissostichus mawsoni</name>
    <name type="common">Antarctic cod</name>
    <dbReference type="NCBI Taxonomy" id="36200"/>
    <lineage>
        <taxon>Eukaryota</taxon>
        <taxon>Metazoa</taxon>
        <taxon>Chordata</taxon>
        <taxon>Craniata</taxon>
        <taxon>Vertebrata</taxon>
        <taxon>Euteleostomi</taxon>
        <taxon>Actinopterygii</taxon>
        <taxon>Neopterygii</taxon>
        <taxon>Teleostei</taxon>
        <taxon>Neoteleostei</taxon>
        <taxon>Acanthomorphata</taxon>
        <taxon>Eupercaria</taxon>
        <taxon>Perciformes</taxon>
        <taxon>Notothenioidei</taxon>
        <taxon>Nototheniidae</taxon>
        <taxon>Dissostichus</taxon>
    </lineage>
</organism>
<dbReference type="EMBL" id="JAAKFY010000021">
    <property type="protein sequence ID" value="KAF3838983.1"/>
    <property type="molecule type" value="Genomic_DNA"/>
</dbReference>
<comment type="caution">
    <text evidence="1">The sequence shown here is derived from an EMBL/GenBank/DDBJ whole genome shotgun (WGS) entry which is preliminary data.</text>
</comment>
<dbReference type="AlphaFoldDB" id="A0A7J5XQ61"/>